<evidence type="ECO:0000313" key="2">
    <source>
        <dbReference type="Proteomes" id="UP000184330"/>
    </source>
</evidence>
<evidence type="ECO:0000313" key="1">
    <source>
        <dbReference type="EMBL" id="CZR63783.1"/>
    </source>
</evidence>
<dbReference type="EMBL" id="FJOG01000024">
    <property type="protein sequence ID" value="CZR63783.1"/>
    <property type="molecule type" value="Genomic_DNA"/>
</dbReference>
<reference evidence="1 2" key="1">
    <citation type="submission" date="2016-03" db="EMBL/GenBank/DDBJ databases">
        <authorList>
            <person name="Ploux O."/>
        </authorList>
    </citation>
    <scope>NUCLEOTIDE SEQUENCE [LARGE SCALE GENOMIC DNA]</scope>
    <source>
        <strain evidence="1 2">UAMH 11012</strain>
    </source>
</reference>
<name>A0A1L7XFH6_9HELO</name>
<keyword evidence="2" id="KW-1185">Reference proteome</keyword>
<accession>A0A1L7XFH6</accession>
<dbReference type="Proteomes" id="UP000184330">
    <property type="component" value="Unassembled WGS sequence"/>
</dbReference>
<dbReference type="AlphaFoldDB" id="A0A1L7XFH6"/>
<protein>
    <submittedName>
        <fullName evidence="1">Uncharacterized protein</fullName>
    </submittedName>
</protein>
<gene>
    <name evidence="1" type="ORF">PAC_13680</name>
</gene>
<organism evidence="1 2">
    <name type="scientific">Phialocephala subalpina</name>
    <dbReference type="NCBI Taxonomy" id="576137"/>
    <lineage>
        <taxon>Eukaryota</taxon>
        <taxon>Fungi</taxon>
        <taxon>Dikarya</taxon>
        <taxon>Ascomycota</taxon>
        <taxon>Pezizomycotina</taxon>
        <taxon>Leotiomycetes</taxon>
        <taxon>Helotiales</taxon>
        <taxon>Mollisiaceae</taxon>
        <taxon>Phialocephala</taxon>
        <taxon>Phialocephala fortinii species complex</taxon>
    </lineage>
</organism>
<proteinExistence type="predicted"/>
<sequence>MMRIFINDEDEVRHLLAIAGPNLTSALGQVAIRSILGNIIATSTKHPAIGSGPVLLLRAIMAWLRAWKTEKEFETGMKEIAAAVVVFATENGIDRTSDDKAWKNPLKPKTKSKKLDVDEVRRALEWFNKKNDKFEKLLKAAQYLDCGSRVNKNEQKAEVVTLIRTYHQFLLDPQTDTTW</sequence>